<proteinExistence type="inferred from homology"/>
<gene>
    <name evidence="3" type="ORF">ACFOWX_08255</name>
</gene>
<dbReference type="PANTHER" id="PTHR11178:SF1">
    <property type="entry name" value="NFU1 IRON-SULFUR CLUSTER SCAFFOLD HOMOLOG, MITOCHONDRIAL"/>
    <property type="match status" value="1"/>
</dbReference>
<dbReference type="InterPro" id="IPR001075">
    <property type="entry name" value="NIF_FeS_clus_asmbl_NifU_C"/>
</dbReference>
<reference evidence="4" key="1">
    <citation type="journal article" date="2019" name="Int. J. Syst. Evol. Microbiol.">
        <title>The Global Catalogue of Microorganisms (GCM) 10K type strain sequencing project: providing services to taxonomists for standard genome sequencing and annotation.</title>
        <authorList>
            <consortium name="The Broad Institute Genomics Platform"/>
            <consortium name="The Broad Institute Genome Sequencing Center for Infectious Disease"/>
            <person name="Wu L."/>
            <person name="Ma J."/>
        </authorList>
    </citation>
    <scope>NUCLEOTIDE SEQUENCE [LARGE SCALE GENOMIC DNA]</scope>
    <source>
        <strain evidence="4">CECT 8531</strain>
    </source>
</reference>
<dbReference type="Gene3D" id="3.30.1370.70">
    <property type="entry name" value="Scaffold protein Nfu/NifU, N-terminal domain"/>
    <property type="match status" value="1"/>
</dbReference>
<feature type="domain" description="Scaffold protein Nfu/NifU N-terminal" evidence="2">
    <location>
        <begin position="3"/>
        <end position="89"/>
    </location>
</feature>
<dbReference type="InterPro" id="IPR034904">
    <property type="entry name" value="FSCA_dom_sf"/>
</dbReference>
<dbReference type="Pfam" id="PF01106">
    <property type="entry name" value="NifU"/>
    <property type="match status" value="1"/>
</dbReference>
<dbReference type="PANTHER" id="PTHR11178">
    <property type="entry name" value="IRON-SULFUR CLUSTER SCAFFOLD PROTEIN NFU-RELATED"/>
    <property type="match status" value="1"/>
</dbReference>
<accession>A0ABV8RJ84</accession>
<evidence type="ECO:0000256" key="1">
    <source>
        <dbReference type="ARBA" id="ARBA00006420"/>
    </source>
</evidence>
<dbReference type="InterPro" id="IPR035433">
    <property type="entry name" value="NFU1-like"/>
</dbReference>
<evidence type="ECO:0000259" key="2">
    <source>
        <dbReference type="SMART" id="SM00932"/>
    </source>
</evidence>
<dbReference type="InterPro" id="IPR014824">
    <property type="entry name" value="Nfu/NifU_N"/>
</dbReference>
<dbReference type="Gene3D" id="3.30.300.130">
    <property type="entry name" value="Fe-S cluster assembly (FSCA)"/>
    <property type="match status" value="1"/>
</dbReference>
<keyword evidence="4" id="KW-1185">Reference proteome</keyword>
<dbReference type="Pfam" id="PF08712">
    <property type="entry name" value="Nfu_N"/>
    <property type="match status" value="1"/>
</dbReference>
<evidence type="ECO:0000313" key="4">
    <source>
        <dbReference type="Proteomes" id="UP001595887"/>
    </source>
</evidence>
<sequence>MLIETENTPNPATVKFLPGRPVMDSGTRDFASPEEAEISPLAKALFDLGDVTGVFFGRDFISVTAAPGVEWSYLKPDILGILLDHFTANMPLFSPGSAGAIAVPGDADDDLPLDDPADAEIVDQIKDLIETRVRPAVANDGGDIVYRGFQRGVVFLQLQGACSGCPSSSATLKQGIESLLKHYVPEVTEVRQA</sequence>
<dbReference type="Proteomes" id="UP001595887">
    <property type="component" value="Unassembled WGS sequence"/>
</dbReference>
<dbReference type="RefSeq" id="WP_381423073.1">
    <property type="nucleotide sequence ID" value="NZ_JBHSDH010000013.1"/>
</dbReference>
<organism evidence="3 4">
    <name type="scientific">Sphingorhabdus arenilitoris</name>
    <dbReference type="NCBI Taxonomy" id="1490041"/>
    <lineage>
        <taxon>Bacteria</taxon>
        <taxon>Pseudomonadati</taxon>
        <taxon>Pseudomonadota</taxon>
        <taxon>Alphaproteobacteria</taxon>
        <taxon>Sphingomonadales</taxon>
        <taxon>Sphingomonadaceae</taxon>
        <taxon>Sphingorhabdus</taxon>
    </lineage>
</organism>
<name>A0ABV8RJ84_9SPHN</name>
<evidence type="ECO:0000313" key="3">
    <source>
        <dbReference type="EMBL" id="MFC4292406.1"/>
    </source>
</evidence>
<dbReference type="SUPFAM" id="SSF110836">
    <property type="entry name" value="Hypothetical protein SAV1430"/>
    <property type="match status" value="1"/>
</dbReference>
<comment type="similarity">
    <text evidence="1">Belongs to the NifU family.</text>
</comment>
<dbReference type="SMART" id="SM00932">
    <property type="entry name" value="Nfu_N"/>
    <property type="match status" value="1"/>
</dbReference>
<comment type="caution">
    <text evidence="3">The sequence shown here is derived from an EMBL/GenBank/DDBJ whole genome shotgun (WGS) entry which is preliminary data.</text>
</comment>
<dbReference type="PIRSF" id="PIRSF036773">
    <property type="entry name" value="HIRIP5"/>
    <property type="match status" value="1"/>
</dbReference>
<dbReference type="EMBL" id="JBHSDH010000013">
    <property type="protein sequence ID" value="MFC4292406.1"/>
    <property type="molecule type" value="Genomic_DNA"/>
</dbReference>
<dbReference type="InterPro" id="IPR036498">
    <property type="entry name" value="Nfu/NifU_N_sf"/>
</dbReference>
<dbReference type="SUPFAM" id="SSF117916">
    <property type="entry name" value="Fe-S cluster assembly (FSCA) domain-like"/>
    <property type="match status" value="1"/>
</dbReference>
<protein>
    <submittedName>
        <fullName evidence="3">NifU family protein</fullName>
    </submittedName>
</protein>